<proteinExistence type="predicted"/>
<organism evidence="2 3">
    <name type="scientific">Gordonia effusa NBRC 100432</name>
    <dbReference type="NCBI Taxonomy" id="1077974"/>
    <lineage>
        <taxon>Bacteria</taxon>
        <taxon>Bacillati</taxon>
        <taxon>Actinomycetota</taxon>
        <taxon>Actinomycetes</taxon>
        <taxon>Mycobacteriales</taxon>
        <taxon>Gordoniaceae</taxon>
        <taxon>Gordonia</taxon>
    </lineage>
</organism>
<dbReference type="InterPro" id="IPR015002">
    <property type="entry name" value="T6SS_Tdi1_C"/>
</dbReference>
<evidence type="ECO:0000313" key="3">
    <source>
        <dbReference type="Proteomes" id="UP000035034"/>
    </source>
</evidence>
<reference evidence="2 3" key="1">
    <citation type="submission" date="2011-12" db="EMBL/GenBank/DDBJ databases">
        <title>Whole genome shotgun sequence of Gordonia effusa NBRC 100432.</title>
        <authorList>
            <person name="Yoshida I."/>
            <person name="Takarada H."/>
            <person name="Hosoyama A."/>
            <person name="Tsuchikane K."/>
            <person name="Katsumata H."/>
            <person name="Yamazaki S."/>
            <person name="Fujita N."/>
        </authorList>
    </citation>
    <scope>NUCLEOTIDE SEQUENCE [LARGE SCALE GENOMIC DNA]</scope>
    <source>
        <strain evidence="2 3">NBRC 100432</strain>
    </source>
</reference>
<dbReference type="OrthoDB" id="2988179at2"/>
<dbReference type="Pfam" id="PF08906">
    <property type="entry name" value="T6SS_Tdi1_C"/>
    <property type="match status" value="1"/>
</dbReference>
<dbReference type="eggNOG" id="ENOG503305E">
    <property type="taxonomic scope" value="Bacteria"/>
</dbReference>
<dbReference type="RefSeq" id="WP_007317135.1">
    <property type="nucleotide sequence ID" value="NZ_BAEH01000039.1"/>
</dbReference>
<keyword evidence="3" id="KW-1185">Reference proteome</keyword>
<dbReference type="Proteomes" id="UP000035034">
    <property type="component" value="Unassembled WGS sequence"/>
</dbReference>
<evidence type="ECO:0000313" key="2">
    <source>
        <dbReference type="EMBL" id="GAB17798.1"/>
    </source>
</evidence>
<dbReference type="STRING" id="1077974.GOEFS_039_00320"/>
<dbReference type="AlphaFoldDB" id="H0QY97"/>
<protein>
    <recommendedName>
        <fullName evidence="1">T6SS immunity protein Tdi1 C-terminal domain-containing protein</fullName>
    </recommendedName>
</protein>
<dbReference type="EMBL" id="BAEH01000039">
    <property type="protein sequence ID" value="GAB17798.1"/>
    <property type="molecule type" value="Genomic_DNA"/>
</dbReference>
<feature type="domain" description="T6SS immunity protein Tdi1 C-terminal" evidence="1">
    <location>
        <begin position="127"/>
        <end position="187"/>
    </location>
</feature>
<accession>H0QY97</accession>
<comment type="caution">
    <text evidence="2">The sequence shown here is derived from an EMBL/GenBank/DDBJ whole genome shotgun (WGS) entry which is preliminary data.</text>
</comment>
<sequence length="207" mass="23498">MFEKFERTYTPTAGQREEVEDARLTGSAVNADELIRIMGGTVYDFGLYRFCTPQLANRIAGWIGEDFPNYARKILPFAFDWLGRVWGTTLGDIPQHCKIYMVEPGVDVFEVPSTFSDFHDGELSNYKEDDLLASLFNEWRESTTNSELRYNECVGYKVPPILGGDLSVENLELTDFAVNWSLMSQISKRATELPPGTTIGQIRIDDE</sequence>
<name>H0QY97_9ACTN</name>
<gene>
    <name evidence="2" type="ORF">GOEFS_039_00320</name>
</gene>
<evidence type="ECO:0000259" key="1">
    <source>
        <dbReference type="Pfam" id="PF08906"/>
    </source>
</evidence>